<dbReference type="Proteomes" id="UP000886687">
    <property type="component" value="Unassembled WGS sequence"/>
</dbReference>
<evidence type="ECO:0000313" key="2">
    <source>
        <dbReference type="EMBL" id="MCG7940754.1"/>
    </source>
</evidence>
<feature type="domain" description="TNase-like" evidence="1">
    <location>
        <begin position="1"/>
        <end position="141"/>
    </location>
</feature>
<evidence type="ECO:0000259" key="1">
    <source>
        <dbReference type="PROSITE" id="PS50830"/>
    </source>
</evidence>
<name>A0A9E4K978_9GAMM</name>
<comment type="caution">
    <text evidence="2">The sequence shown here is derived from an EMBL/GenBank/DDBJ whole genome shotgun (WGS) entry which is preliminary data.</text>
</comment>
<dbReference type="EMBL" id="JAEPDI010000015">
    <property type="protein sequence ID" value="MCG7940754.1"/>
    <property type="molecule type" value="Genomic_DNA"/>
</dbReference>
<evidence type="ECO:0000313" key="3">
    <source>
        <dbReference type="Proteomes" id="UP000886687"/>
    </source>
</evidence>
<sequence length="156" mass="16943">MISVDAIQVEDGDTLKITVADQVKRLQLIGIDAPEDIENPKFAVDSKRTGLSQETLLSLGIIATGHLKKLITAGYSYELRWESEKPDKYGRQPGELFTQSGVSINARMVEEGYAIALPGASSTLQSLQRQAESERRGLWGVLAKPTRLWAGAGGSD</sequence>
<dbReference type="Gene3D" id="2.40.50.90">
    <property type="match status" value="1"/>
</dbReference>
<dbReference type="Pfam" id="PF00565">
    <property type="entry name" value="SNase"/>
    <property type="match status" value="1"/>
</dbReference>
<dbReference type="AlphaFoldDB" id="A0A9E4K978"/>
<dbReference type="SUPFAM" id="SSF50199">
    <property type="entry name" value="Staphylococcal nuclease"/>
    <property type="match status" value="1"/>
</dbReference>
<accession>A0A9E4K978</accession>
<dbReference type="SMART" id="SM00318">
    <property type="entry name" value="SNc"/>
    <property type="match status" value="1"/>
</dbReference>
<protein>
    <submittedName>
        <fullName evidence="2">Thermonuclease family protein</fullName>
    </submittedName>
</protein>
<reference evidence="2" key="1">
    <citation type="journal article" date="2021" name="Proc. Natl. Acad. Sci. U.S.A.">
        <title>Global biogeography of chemosynthetic symbionts reveals both localized and globally distributed symbiont groups. .</title>
        <authorList>
            <person name="Osvatic J.T."/>
            <person name="Wilkins L.G.E."/>
            <person name="Leibrecht L."/>
            <person name="Leray M."/>
            <person name="Zauner S."/>
            <person name="Polzin J."/>
            <person name="Camacho Y."/>
            <person name="Gros O."/>
            <person name="van Gils J.A."/>
            <person name="Eisen J.A."/>
            <person name="Petersen J.M."/>
            <person name="Yuen B."/>
        </authorList>
    </citation>
    <scope>NUCLEOTIDE SEQUENCE</scope>
    <source>
        <strain evidence="2">MAGL173</strain>
    </source>
</reference>
<dbReference type="InterPro" id="IPR035437">
    <property type="entry name" value="SNase_OB-fold_sf"/>
</dbReference>
<dbReference type="PROSITE" id="PS50830">
    <property type="entry name" value="TNASE_3"/>
    <property type="match status" value="1"/>
</dbReference>
<gene>
    <name evidence="2" type="ORF">JAZ04_18110</name>
</gene>
<dbReference type="InterPro" id="IPR016071">
    <property type="entry name" value="Staphylococal_nuclease_OB-fold"/>
</dbReference>
<organism evidence="2 3">
    <name type="scientific">Candidatus Thiodiazotropha lotti</name>
    <dbReference type="NCBI Taxonomy" id="2792787"/>
    <lineage>
        <taxon>Bacteria</taxon>
        <taxon>Pseudomonadati</taxon>
        <taxon>Pseudomonadota</taxon>
        <taxon>Gammaproteobacteria</taxon>
        <taxon>Chromatiales</taxon>
        <taxon>Sedimenticolaceae</taxon>
        <taxon>Candidatus Thiodiazotropha</taxon>
    </lineage>
</organism>
<proteinExistence type="predicted"/>